<dbReference type="PANTHER" id="PTHR43674:SF2">
    <property type="entry name" value="BETA-UREIDOPROPIONASE"/>
    <property type="match status" value="1"/>
</dbReference>
<gene>
    <name evidence="3" type="ORF">IAA98_08285</name>
</gene>
<dbReference type="GO" id="GO:0016811">
    <property type="term" value="F:hydrolase activity, acting on carbon-nitrogen (but not peptide) bonds, in linear amides"/>
    <property type="evidence" value="ECO:0007669"/>
    <property type="project" value="TreeGrafter"/>
</dbReference>
<dbReference type="InterPro" id="IPR050345">
    <property type="entry name" value="Aliph_Amidase/BUP"/>
</dbReference>
<dbReference type="PROSITE" id="PS50263">
    <property type="entry name" value="CN_HYDROLASE"/>
    <property type="match status" value="1"/>
</dbReference>
<dbReference type="Proteomes" id="UP000886842">
    <property type="component" value="Unassembled WGS sequence"/>
</dbReference>
<organism evidence="3 4">
    <name type="scientific">Candidatus Avipropionibacterium avicola</name>
    <dbReference type="NCBI Taxonomy" id="2840701"/>
    <lineage>
        <taxon>Bacteria</taxon>
        <taxon>Bacillati</taxon>
        <taxon>Actinomycetota</taxon>
        <taxon>Actinomycetes</taxon>
        <taxon>Propionibacteriales</taxon>
        <taxon>Propionibacteriaceae</taxon>
        <taxon>Propionibacteriaceae incertae sedis</taxon>
        <taxon>Candidatus Avipropionibacterium</taxon>
    </lineage>
</organism>
<evidence type="ECO:0000313" key="4">
    <source>
        <dbReference type="Proteomes" id="UP000886842"/>
    </source>
</evidence>
<reference evidence="3" key="1">
    <citation type="submission" date="2020-10" db="EMBL/GenBank/DDBJ databases">
        <authorList>
            <person name="Gilroy R."/>
        </authorList>
    </citation>
    <scope>NUCLEOTIDE SEQUENCE</scope>
    <source>
        <strain evidence="3">ChiGjej1B1-24693</strain>
    </source>
</reference>
<dbReference type="Gene3D" id="3.60.110.10">
    <property type="entry name" value="Carbon-nitrogen hydrolase"/>
    <property type="match status" value="1"/>
</dbReference>
<name>A0A9D1GZ02_9ACTN</name>
<keyword evidence="1 3" id="KW-0378">Hydrolase</keyword>
<feature type="domain" description="CN hydrolase" evidence="2">
    <location>
        <begin position="9"/>
        <end position="258"/>
    </location>
</feature>
<protein>
    <submittedName>
        <fullName evidence="3">Carbon-nitrogen hydrolase family protein</fullName>
    </submittedName>
</protein>
<dbReference type="PANTHER" id="PTHR43674">
    <property type="entry name" value="NITRILASE C965.09-RELATED"/>
    <property type="match status" value="1"/>
</dbReference>
<evidence type="ECO:0000256" key="1">
    <source>
        <dbReference type="ARBA" id="ARBA00022801"/>
    </source>
</evidence>
<evidence type="ECO:0000313" key="3">
    <source>
        <dbReference type="EMBL" id="HIT75568.1"/>
    </source>
</evidence>
<dbReference type="InterPro" id="IPR003010">
    <property type="entry name" value="C-N_Hydrolase"/>
</dbReference>
<dbReference type="Pfam" id="PF00795">
    <property type="entry name" value="CN_hydrolase"/>
    <property type="match status" value="1"/>
</dbReference>
<sequence length="282" mass="29814">MSTIPVRSLTIAVAQTTYHDDPADAGGFADAGAEVRALMARAKHDGATLIQFPEGTVCFPAKRAVSSDPDRMAEADWQRFAWDLLQAELDAIRAEASRLQLWTVIGVPQASTDGRPTTGLTVIDPTGAVVARYDERVLSHTKDSFLYRAGTDPVVITVNGVRLGLSSGLEIHFPELYSAYERAEVDGVLFATAGPPDLTATGPFATHAVAQASMNQLWLGFSVPAGSADPSGLISPAGAWIARCSTDGPDVAIGTITTASDEPARAWRRSVRESHPALQSTG</sequence>
<dbReference type="InterPro" id="IPR036526">
    <property type="entry name" value="C-N_Hydrolase_sf"/>
</dbReference>
<dbReference type="SUPFAM" id="SSF56317">
    <property type="entry name" value="Carbon-nitrogen hydrolase"/>
    <property type="match status" value="1"/>
</dbReference>
<dbReference type="AlphaFoldDB" id="A0A9D1GZ02"/>
<accession>A0A9D1GZ02</accession>
<dbReference type="CDD" id="cd07197">
    <property type="entry name" value="nitrilase"/>
    <property type="match status" value="1"/>
</dbReference>
<proteinExistence type="predicted"/>
<evidence type="ECO:0000259" key="2">
    <source>
        <dbReference type="PROSITE" id="PS50263"/>
    </source>
</evidence>
<reference evidence="3" key="2">
    <citation type="journal article" date="2021" name="PeerJ">
        <title>Extensive microbial diversity within the chicken gut microbiome revealed by metagenomics and culture.</title>
        <authorList>
            <person name="Gilroy R."/>
            <person name="Ravi A."/>
            <person name="Getino M."/>
            <person name="Pursley I."/>
            <person name="Horton D.L."/>
            <person name="Alikhan N.F."/>
            <person name="Baker D."/>
            <person name="Gharbi K."/>
            <person name="Hall N."/>
            <person name="Watson M."/>
            <person name="Adriaenssens E.M."/>
            <person name="Foster-Nyarko E."/>
            <person name="Jarju S."/>
            <person name="Secka A."/>
            <person name="Antonio M."/>
            <person name="Oren A."/>
            <person name="Chaudhuri R.R."/>
            <person name="La Ragione R."/>
            <person name="Hildebrand F."/>
            <person name="Pallen M.J."/>
        </authorList>
    </citation>
    <scope>NUCLEOTIDE SEQUENCE</scope>
    <source>
        <strain evidence="3">ChiGjej1B1-24693</strain>
    </source>
</reference>
<dbReference type="EMBL" id="DVLP01000246">
    <property type="protein sequence ID" value="HIT75568.1"/>
    <property type="molecule type" value="Genomic_DNA"/>
</dbReference>
<comment type="caution">
    <text evidence="3">The sequence shown here is derived from an EMBL/GenBank/DDBJ whole genome shotgun (WGS) entry which is preliminary data.</text>
</comment>